<keyword evidence="4" id="KW-1185">Reference proteome</keyword>
<dbReference type="Gene3D" id="1.20.1260.10">
    <property type="match status" value="1"/>
</dbReference>
<dbReference type="AlphaFoldDB" id="K0UJK6"/>
<evidence type="ECO:0000313" key="4">
    <source>
        <dbReference type="Proteomes" id="UP000006072"/>
    </source>
</evidence>
<dbReference type="InterPro" id="IPR012347">
    <property type="entry name" value="Ferritin-like"/>
</dbReference>
<dbReference type="Proteomes" id="UP000006072">
    <property type="component" value="Unassembled WGS sequence"/>
</dbReference>
<gene>
    <name evidence="3" type="ORF">MVAC_19843</name>
</gene>
<dbReference type="Pfam" id="PF03713">
    <property type="entry name" value="DUF305"/>
    <property type="match status" value="1"/>
</dbReference>
<dbReference type="PANTHER" id="PTHR36933">
    <property type="entry name" value="SLL0788 PROTEIN"/>
    <property type="match status" value="1"/>
</dbReference>
<proteinExistence type="predicted"/>
<dbReference type="PANTHER" id="PTHR36933:SF1">
    <property type="entry name" value="SLL0788 PROTEIN"/>
    <property type="match status" value="1"/>
</dbReference>
<dbReference type="HOGENOM" id="CLU_074343_1_1_11"/>
<accession>K0UJK6</accession>
<evidence type="ECO:0000259" key="2">
    <source>
        <dbReference type="Pfam" id="PF03713"/>
    </source>
</evidence>
<protein>
    <recommendedName>
        <fullName evidence="2">DUF305 domain-containing protein</fullName>
    </recommendedName>
</protein>
<sequence length="206" mass="21519">MFACLAALVLLAGCGGGDAPGEAAGGPDEPEAPLITGEPAGFNEADIAFATDMVPHHAQAIDLSRTATERSANPEVVRLAEQIVAVAQPELNILNVFLVQWNENVRWNENPENGTSADGPDGPVADEDRPGTVDDATIARLGSLSGPEFDRLWLQSMIGQNRGAIEIANAEIADGTNVDAISIARTIVAGQQAQIAKMTQILEGMP</sequence>
<comment type="caution">
    <text evidence="3">The sequence shown here is derived from an EMBL/GenBank/DDBJ whole genome shotgun (WGS) entry which is preliminary data.</text>
</comment>
<organism evidence="3 4">
    <name type="scientific">Mycolicibacterium vaccae ATCC 25954</name>
    <dbReference type="NCBI Taxonomy" id="1194972"/>
    <lineage>
        <taxon>Bacteria</taxon>
        <taxon>Bacillati</taxon>
        <taxon>Actinomycetota</taxon>
        <taxon>Actinomycetes</taxon>
        <taxon>Mycobacteriales</taxon>
        <taxon>Mycobacteriaceae</taxon>
        <taxon>Mycolicibacterium</taxon>
    </lineage>
</organism>
<feature type="region of interest" description="Disordered" evidence="1">
    <location>
        <begin position="109"/>
        <end position="132"/>
    </location>
</feature>
<dbReference type="PATRIC" id="fig|1194972.3.peg.3952"/>
<evidence type="ECO:0000313" key="3">
    <source>
        <dbReference type="EMBL" id="EJZ07016.1"/>
    </source>
</evidence>
<name>K0UJK6_MYCVA</name>
<feature type="domain" description="DUF305" evidence="2">
    <location>
        <begin position="46"/>
        <end position="202"/>
    </location>
</feature>
<evidence type="ECO:0000256" key="1">
    <source>
        <dbReference type="SAM" id="MobiDB-lite"/>
    </source>
</evidence>
<dbReference type="InterPro" id="IPR005183">
    <property type="entry name" value="DUF305_CopM-like"/>
</dbReference>
<reference evidence="3 4" key="1">
    <citation type="journal article" date="2012" name="J. Bacteriol.">
        <title>Complete Genome Sequence of Mycobacterium vaccae Type Strain ATCC 25954.</title>
        <authorList>
            <person name="Ho Y.S."/>
            <person name="Adroub S.A."/>
            <person name="Abadi M."/>
            <person name="Al Alwan B."/>
            <person name="Alkhateeb R."/>
            <person name="Gao G."/>
            <person name="Ragab A."/>
            <person name="Ali S."/>
            <person name="van Soolingen D."/>
            <person name="Bitter W."/>
            <person name="Pain A."/>
            <person name="Abdallah A.M."/>
        </authorList>
    </citation>
    <scope>NUCLEOTIDE SEQUENCE [LARGE SCALE GENOMIC DNA]</scope>
    <source>
        <strain evidence="3 4">ATCC 25954</strain>
    </source>
</reference>
<dbReference type="EMBL" id="ALQA01000048">
    <property type="protein sequence ID" value="EJZ07016.1"/>
    <property type="molecule type" value="Genomic_DNA"/>
</dbReference>
<dbReference type="eggNOG" id="COG3544">
    <property type="taxonomic scope" value="Bacteria"/>
</dbReference>
<feature type="region of interest" description="Disordered" evidence="1">
    <location>
        <begin position="20"/>
        <end position="39"/>
    </location>
</feature>